<accession>X1FEH3</accession>
<keyword evidence="5 7" id="KW-1133">Transmembrane helix</keyword>
<name>X1FEH3_9ZZZZ</name>
<organism evidence="9">
    <name type="scientific">marine sediment metagenome</name>
    <dbReference type="NCBI Taxonomy" id="412755"/>
    <lineage>
        <taxon>unclassified sequences</taxon>
        <taxon>metagenomes</taxon>
        <taxon>ecological metagenomes</taxon>
    </lineage>
</organism>
<sequence length="257" mass="27397">MATLGPAIIMVIIYSFLNAFAIRKFPLKVITQTLAFKERTKSVALATYKAIPVILLPVIVLGGIYGGVVTPTEGACLGVVYTVIVACLFYRTVGLKKLWGSAISAAVTSGVIILMTFFILITSKILVVEGITGQLAAWMLATSPNVYVTLLLLNLVLLVMGMMMDDLSGTLLAAAVLYPIAVSAGVHPLHFAAIVGVNLGLGTVTPPTAPMLYLAGRIGNSPPEEYMKPAMFFMWVGMLPLVFLPLIGQRYPYSSLA</sequence>
<feature type="transmembrane region" description="Helical" evidence="7">
    <location>
        <begin position="43"/>
        <end position="66"/>
    </location>
</feature>
<dbReference type="GO" id="GO:0005886">
    <property type="term" value="C:plasma membrane"/>
    <property type="evidence" value="ECO:0007669"/>
    <property type="project" value="UniProtKB-SubCell"/>
</dbReference>
<feature type="transmembrane region" description="Helical" evidence="7">
    <location>
        <begin position="102"/>
        <end position="126"/>
    </location>
</feature>
<comment type="caution">
    <text evidence="9">The sequence shown here is derived from an EMBL/GenBank/DDBJ whole genome shotgun (WGS) entry which is preliminary data.</text>
</comment>
<evidence type="ECO:0000256" key="5">
    <source>
        <dbReference type="ARBA" id="ARBA00022989"/>
    </source>
</evidence>
<evidence type="ECO:0000256" key="7">
    <source>
        <dbReference type="SAM" id="Phobius"/>
    </source>
</evidence>
<dbReference type="InterPro" id="IPR010656">
    <property type="entry name" value="DctM"/>
</dbReference>
<evidence type="ECO:0000256" key="2">
    <source>
        <dbReference type="ARBA" id="ARBA00022475"/>
    </source>
</evidence>
<proteinExistence type="predicted"/>
<dbReference type="InterPro" id="IPR004681">
    <property type="entry name" value="TRAP_DctM"/>
</dbReference>
<keyword evidence="2" id="KW-1003">Cell membrane</keyword>
<gene>
    <name evidence="9" type="ORF">S03H2_10008</name>
</gene>
<dbReference type="PANTHER" id="PTHR33362">
    <property type="entry name" value="SIALIC ACID TRAP TRANSPORTER PERMEASE PROTEIN SIAT-RELATED"/>
    <property type="match status" value="1"/>
</dbReference>
<feature type="transmembrane region" description="Helical" evidence="7">
    <location>
        <begin position="146"/>
        <end position="164"/>
    </location>
</feature>
<feature type="transmembrane region" description="Helical" evidence="7">
    <location>
        <begin position="176"/>
        <end position="201"/>
    </location>
</feature>
<feature type="transmembrane region" description="Helical" evidence="7">
    <location>
        <begin position="72"/>
        <end position="90"/>
    </location>
</feature>
<dbReference type="AlphaFoldDB" id="X1FEH3"/>
<reference evidence="9" key="1">
    <citation type="journal article" date="2014" name="Front. Microbiol.">
        <title>High frequency of phylogenetically diverse reductive dehalogenase-homologous genes in deep subseafloor sedimentary metagenomes.</title>
        <authorList>
            <person name="Kawai M."/>
            <person name="Futagami T."/>
            <person name="Toyoda A."/>
            <person name="Takaki Y."/>
            <person name="Nishi S."/>
            <person name="Hori S."/>
            <person name="Arai W."/>
            <person name="Tsubouchi T."/>
            <person name="Morono Y."/>
            <person name="Uchiyama I."/>
            <person name="Ito T."/>
            <person name="Fujiyama A."/>
            <person name="Inagaki F."/>
            <person name="Takami H."/>
        </authorList>
    </citation>
    <scope>NUCLEOTIDE SEQUENCE</scope>
    <source>
        <strain evidence="9">Expedition CK06-06</strain>
    </source>
</reference>
<evidence type="ECO:0000256" key="4">
    <source>
        <dbReference type="ARBA" id="ARBA00022692"/>
    </source>
</evidence>
<evidence type="ECO:0000256" key="1">
    <source>
        <dbReference type="ARBA" id="ARBA00004429"/>
    </source>
</evidence>
<dbReference type="Pfam" id="PF06808">
    <property type="entry name" value="DctM"/>
    <property type="match status" value="1"/>
</dbReference>
<feature type="domain" description="TRAP C4-dicarboxylate transport system permease DctM subunit" evidence="8">
    <location>
        <begin position="1"/>
        <end position="244"/>
    </location>
</feature>
<feature type="transmembrane region" description="Helical" evidence="7">
    <location>
        <begin position="230"/>
        <end position="248"/>
    </location>
</feature>
<keyword evidence="6 7" id="KW-0472">Membrane</keyword>
<protein>
    <recommendedName>
        <fullName evidence="8">TRAP C4-dicarboxylate transport system permease DctM subunit domain-containing protein</fullName>
    </recommendedName>
</protein>
<comment type="subcellular location">
    <subcellularLocation>
        <location evidence="1">Cell inner membrane</location>
        <topology evidence="1">Multi-pass membrane protein</topology>
    </subcellularLocation>
</comment>
<feature type="transmembrane region" description="Helical" evidence="7">
    <location>
        <begin position="6"/>
        <end position="22"/>
    </location>
</feature>
<evidence type="ECO:0000259" key="8">
    <source>
        <dbReference type="Pfam" id="PF06808"/>
    </source>
</evidence>
<dbReference type="PANTHER" id="PTHR33362:SF2">
    <property type="entry name" value="TRAP TRANSPORTER LARGE PERMEASE PROTEIN"/>
    <property type="match status" value="1"/>
</dbReference>
<evidence type="ECO:0000256" key="3">
    <source>
        <dbReference type="ARBA" id="ARBA00022519"/>
    </source>
</evidence>
<evidence type="ECO:0000256" key="6">
    <source>
        <dbReference type="ARBA" id="ARBA00023136"/>
    </source>
</evidence>
<evidence type="ECO:0000313" key="9">
    <source>
        <dbReference type="EMBL" id="GAH27814.1"/>
    </source>
</evidence>
<keyword evidence="4 7" id="KW-0812">Transmembrane</keyword>
<dbReference type="EMBL" id="BARU01005176">
    <property type="protein sequence ID" value="GAH27814.1"/>
    <property type="molecule type" value="Genomic_DNA"/>
</dbReference>
<keyword evidence="3" id="KW-0997">Cell inner membrane</keyword>
<dbReference type="GO" id="GO:0022857">
    <property type="term" value="F:transmembrane transporter activity"/>
    <property type="evidence" value="ECO:0007669"/>
    <property type="project" value="TreeGrafter"/>
</dbReference>